<proteinExistence type="predicted"/>
<gene>
    <name evidence="1" type="ORF">PISMIDRAFT_454445</name>
</gene>
<dbReference type="OrthoDB" id="10568810at2759"/>
<organism evidence="1 2">
    <name type="scientific">Pisolithus microcarpus 441</name>
    <dbReference type="NCBI Taxonomy" id="765257"/>
    <lineage>
        <taxon>Eukaryota</taxon>
        <taxon>Fungi</taxon>
        <taxon>Dikarya</taxon>
        <taxon>Basidiomycota</taxon>
        <taxon>Agaricomycotina</taxon>
        <taxon>Agaricomycetes</taxon>
        <taxon>Agaricomycetidae</taxon>
        <taxon>Boletales</taxon>
        <taxon>Sclerodermatineae</taxon>
        <taxon>Pisolithaceae</taxon>
        <taxon>Pisolithus</taxon>
    </lineage>
</organism>
<dbReference type="Proteomes" id="UP000054018">
    <property type="component" value="Unassembled WGS sequence"/>
</dbReference>
<dbReference type="HOGENOM" id="CLU_2109967_0_0_1"/>
<evidence type="ECO:0000313" key="2">
    <source>
        <dbReference type="Proteomes" id="UP000054018"/>
    </source>
</evidence>
<reference evidence="1 2" key="1">
    <citation type="submission" date="2014-04" db="EMBL/GenBank/DDBJ databases">
        <authorList>
            <consortium name="DOE Joint Genome Institute"/>
            <person name="Kuo A."/>
            <person name="Kohler A."/>
            <person name="Costa M.D."/>
            <person name="Nagy L.G."/>
            <person name="Floudas D."/>
            <person name="Copeland A."/>
            <person name="Barry K.W."/>
            <person name="Cichocki N."/>
            <person name="Veneault-Fourrey C."/>
            <person name="LaButti K."/>
            <person name="Lindquist E.A."/>
            <person name="Lipzen A."/>
            <person name="Lundell T."/>
            <person name="Morin E."/>
            <person name="Murat C."/>
            <person name="Sun H."/>
            <person name="Tunlid A."/>
            <person name="Henrissat B."/>
            <person name="Grigoriev I.V."/>
            <person name="Hibbett D.S."/>
            <person name="Martin F."/>
            <person name="Nordberg H.P."/>
            <person name="Cantor M.N."/>
            <person name="Hua S.X."/>
        </authorList>
    </citation>
    <scope>NUCLEOTIDE SEQUENCE [LARGE SCALE GENOMIC DNA]</scope>
    <source>
        <strain evidence="1 2">441</strain>
    </source>
</reference>
<dbReference type="EMBL" id="KN833725">
    <property type="protein sequence ID" value="KIK23502.1"/>
    <property type="molecule type" value="Genomic_DNA"/>
</dbReference>
<keyword evidence="2" id="KW-1185">Reference proteome</keyword>
<protein>
    <submittedName>
        <fullName evidence="1">Uncharacterized protein</fullName>
    </submittedName>
</protein>
<reference evidence="2" key="2">
    <citation type="submission" date="2015-01" db="EMBL/GenBank/DDBJ databases">
        <title>Evolutionary Origins and Diversification of the Mycorrhizal Mutualists.</title>
        <authorList>
            <consortium name="DOE Joint Genome Institute"/>
            <consortium name="Mycorrhizal Genomics Consortium"/>
            <person name="Kohler A."/>
            <person name="Kuo A."/>
            <person name="Nagy L.G."/>
            <person name="Floudas D."/>
            <person name="Copeland A."/>
            <person name="Barry K.W."/>
            <person name="Cichocki N."/>
            <person name="Veneault-Fourrey C."/>
            <person name="LaButti K."/>
            <person name="Lindquist E.A."/>
            <person name="Lipzen A."/>
            <person name="Lundell T."/>
            <person name="Morin E."/>
            <person name="Murat C."/>
            <person name="Riley R."/>
            <person name="Ohm R."/>
            <person name="Sun H."/>
            <person name="Tunlid A."/>
            <person name="Henrissat B."/>
            <person name="Grigoriev I.V."/>
            <person name="Hibbett D.S."/>
            <person name="Martin F."/>
        </authorList>
    </citation>
    <scope>NUCLEOTIDE SEQUENCE [LARGE SCALE GENOMIC DNA]</scope>
    <source>
        <strain evidence="2">441</strain>
    </source>
</reference>
<sequence>MPLAASNCTDTYQRTFLAMGSVLPIDPFVWYHPTIMISTPLVPAPPRTSIQIEIDDPGAFHPSLGLVHSPCIISSSDKLPYRIALLRLLGTTLTLQTQYRLYPTLLSAITPIIQI</sequence>
<dbReference type="AlphaFoldDB" id="A0A0C9ZME5"/>
<name>A0A0C9ZME5_9AGAM</name>
<accession>A0A0C9ZME5</accession>
<evidence type="ECO:0000313" key="1">
    <source>
        <dbReference type="EMBL" id="KIK23502.1"/>
    </source>
</evidence>